<dbReference type="PANTHER" id="PTHR43091">
    <property type="entry name" value="3-OXOACYL-[ACYL-CARRIER-PROTEIN] SYNTHASE"/>
    <property type="match status" value="1"/>
</dbReference>
<evidence type="ECO:0000256" key="6">
    <source>
        <dbReference type="ARBA" id="ARBA00023098"/>
    </source>
</evidence>
<evidence type="ECO:0000256" key="5">
    <source>
        <dbReference type="ARBA" id="ARBA00022832"/>
    </source>
</evidence>
<dbReference type="AlphaFoldDB" id="G9WRI1"/>
<dbReference type="NCBIfam" id="NF006829">
    <property type="entry name" value="PRK09352.1"/>
    <property type="match status" value="1"/>
</dbReference>
<keyword evidence="9" id="KW-0012">Acyltransferase</keyword>
<evidence type="ECO:0000256" key="8">
    <source>
        <dbReference type="ARBA" id="ARBA00023268"/>
    </source>
</evidence>
<comment type="similarity">
    <text evidence="2">Belongs to the thiolase-like superfamily. FabH family.</text>
</comment>
<accession>G9WRI1</accession>
<evidence type="ECO:0000259" key="11">
    <source>
        <dbReference type="Pfam" id="PF08541"/>
    </source>
</evidence>
<protein>
    <submittedName>
        <fullName evidence="13">Uncharacterized protein</fullName>
    </submittedName>
</protein>
<evidence type="ECO:0000256" key="1">
    <source>
        <dbReference type="ARBA" id="ARBA00005189"/>
    </source>
</evidence>
<evidence type="ECO:0000256" key="9">
    <source>
        <dbReference type="ARBA" id="ARBA00023315"/>
    </source>
</evidence>
<comment type="pathway">
    <text evidence="1">Lipid metabolism.</text>
</comment>
<keyword evidence="10" id="KW-0472">Membrane</keyword>
<dbReference type="InterPro" id="IPR004655">
    <property type="entry name" value="FabH"/>
</dbReference>
<feature type="transmembrane region" description="Helical" evidence="10">
    <location>
        <begin position="320"/>
        <end position="338"/>
    </location>
</feature>
<comment type="caution">
    <text evidence="13">The sequence shown here is derived from an EMBL/GenBank/DDBJ whole genome shotgun (WGS) entry which is preliminary data.</text>
</comment>
<feature type="domain" description="Beta-ketoacyl-[acyl-carrier-protein] synthase III N-terminal" evidence="12">
    <location>
        <begin position="108"/>
        <end position="180"/>
    </location>
</feature>
<proteinExistence type="inferred from homology"/>
<keyword evidence="14" id="KW-1185">Reference proteome</keyword>
<keyword evidence="7" id="KW-0275">Fatty acid biosynthesis</keyword>
<gene>
    <name evidence="13" type="ORF">HMPREF9624_01697</name>
</gene>
<evidence type="ECO:0000256" key="2">
    <source>
        <dbReference type="ARBA" id="ARBA00008642"/>
    </source>
</evidence>
<evidence type="ECO:0000256" key="10">
    <source>
        <dbReference type="SAM" id="Phobius"/>
    </source>
</evidence>
<organism evidence="13 14">
    <name type="scientific">Oribacterium asaccharolyticum ACB7</name>
    <dbReference type="NCBI Taxonomy" id="796944"/>
    <lineage>
        <taxon>Bacteria</taxon>
        <taxon>Bacillati</taxon>
        <taxon>Bacillota</taxon>
        <taxon>Clostridia</taxon>
        <taxon>Lachnospirales</taxon>
        <taxon>Lachnospiraceae</taxon>
        <taxon>Oribacterium</taxon>
    </lineage>
</organism>
<dbReference type="SUPFAM" id="SSF53901">
    <property type="entry name" value="Thiolase-like"/>
    <property type="match status" value="1"/>
</dbReference>
<dbReference type="GO" id="GO:0004315">
    <property type="term" value="F:3-oxoacyl-[acyl-carrier-protein] synthase activity"/>
    <property type="evidence" value="ECO:0007669"/>
    <property type="project" value="InterPro"/>
</dbReference>
<keyword evidence="4" id="KW-0808">Transferase</keyword>
<name>G9WRI1_9FIRM</name>
<dbReference type="Pfam" id="PF08541">
    <property type="entry name" value="ACP_syn_III_C"/>
    <property type="match status" value="1"/>
</dbReference>
<dbReference type="InterPro" id="IPR013751">
    <property type="entry name" value="ACP_syn_III_N"/>
</dbReference>
<dbReference type="Gene3D" id="3.40.47.10">
    <property type="match status" value="1"/>
</dbReference>
<evidence type="ECO:0000256" key="3">
    <source>
        <dbReference type="ARBA" id="ARBA00022516"/>
    </source>
</evidence>
<dbReference type="HOGENOM" id="CLU_039592_4_1_9"/>
<dbReference type="PATRIC" id="fig|796944.3.peg.206"/>
<keyword evidence="6" id="KW-0443">Lipid metabolism</keyword>
<evidence type="ECO:0000256" key="7">
    <source>
        <dbReference type="ARBA" id="ARBA00023160"/>
    </source>
</evidence>
<evidence type="ECO:0000313" key="13">
    <source>
        <dbReference type="EMBL" id="EHL13921.1"/>
    </source>
</evidence>
<evidence type="ECO:0000259" key="12">
    <source>
        <dbReference type="Pfam" id="PF08545"/>
    </source>
</evidence>
<dbReference type="GO" id="GO:0006633">
    <property type="term" value="P:fatty acid biosynthetic process"/>
    <property type="evidence" value="ECO:0007669"/>
    <property type="project" value="UniProtKB-KW"/>
</dbReference>
<dbReference type="EMBL" id="AFZD01000004">
    <property type="protein sequence ID" value="EHL13921.1"/>
    <property type="molecule type" value="Genomic_DNA"/>
</dbReference>
<feature type="domain" description="Beta-ketoacyl-[acyl-carrier-protein] synthase III C-terminal" evidence="11">
    <location>
        <begin position="249"/>
        <end position="334"/>
    </location>
</feature>
<reference evidence="13 14" key="1">
    <citation type="submission" date="2011-08" db="EMBL/GenBank/DDBJ databases">
        <title>The Genome Sequence of Oribacterium sp. ACB7.</title>
        <authorList>
            <consortium name="The Broad Institute Genome Sequencing Platform"/>
            <person name="Earl A."/>
            <person name="Ward D."/>
            <person name="Feldgarden M."/>
            <person name="Gevers D."/>
            <person name="Sizova M."/>
            <person name="Hazen A."/>
            <person name="Epstein S."/>
            <person name="Young S.K."/>
            <person name="Zeng Q."/>
            <person name="Gargeya S."/>
            <person name="Fitzgerald M."/>
            <person name="Haas B."/>
            <person name="Abouelleil A."/>
            <person name="Alvarado L."/>
            <person name="Arachchi H.M."/>
            <person name="Berlin A."/>
            <person name="Brown A."/>
            <person name="Chapman S.B."/>
            <person name="Chen Z."/>
            <person name="Dunbar C."/>
            <person name="Freedman E."/>
            <person name="Gearin G."/>
            <person name="Gellesch M."/>
            <person name="Goldberg J."/>
            <person name="Griggs A."/>
            <person name="Gujja S."/>
            <person name="Heiman D."/>
            <person name="Howarth C."/>
            <person name="Larson L."/>
            <person name="Lui A."/>
            <person name="MacDonald P.J.P."/>
            <person name="Montmayeur A."/>
            <person name="Murphy C."/>
            <person name="Neiman D."/>
            <person name="Pearson M."/>
            <person name="Priest M."/>
            <person name="Roberts A."/>
            <person name="Saif S."/>
            <person name="Shea T."/>
            <person name="Shenoy N."/>
            <person name="Sisk P."/>
            <person name="Stolte C."/>
            <person name="Sykes S."/>
            <person name="Wortman J."/>
            <person name="Nusbaum C."/>
            <person name="Birren B."/>
        </authorList>
    </citation>
    <scope>NUCLEOTIDE SEQUENCE [LARGE SCALE GENOMIC DNA]</scope>
    <source>
        <strain evidence="13 14">ACB7</strain>
    </source>
</reference>
<dbReference type="PANTHER" id="PTHR43091:SF1">
    <property type="entry name" value="BETA-KETOACYL-[ACYL-CARRIER-PROTEIN] SYNTHASE III, CHLOROPLASTIC"/>
    <property type="match status" value="1"/>
</dbReference>
<keyword evidence="10" id="KW-1133">Transmembrane helix</keyword>
<dbReference type="Pfam" id="PF08545">
    <property type="entry name" value="ACP_syn_III"/>
    <property type="match status" value="1"/>
</dbReference>
<dbReference type="InterPro" id="IPR016039">
    <property type="entry name" value="Thiolase-like"/>
</dbReference>
<keyword evidence="8" id="KW-0511">Multifunctional enzyme</keyword>
<dbReference type="Proteomes" id="UP000003527">
    <property type="component" value="Unassembled WGS sequence"/>
</dbReference>
<evidence type="ECO:0000313" key="14">
    <source>
        <dbReference type="Proteomes" id="UP000003527"/>
    </source>
</evidence>
<keyword evidence="10" id="KW-0812">Transmembrane</keyword>
<dbReference type="NCBIfam" id="TIGR00747">
    <property type="entry name" value="fabH"/>
    <property type="match status" value="1"/>
</dbReference>
<evidence type="ECO:0000256" key="4">
    <source>
        <dbReference type="ARBA" id="ARBA00022679"/>
    </source>
</evidence>
<dbReference type="InterPro" id="IPR013747">
    <property type="entry name" value="ACP_syn_III_C"/>
</dbReference>
<dbReference type="CDD" id="cd00830">
    <property type="entry name" value="KAS_III"/>
    <property type="match status" value="1"/>
</dbReference>
<sequence length="345" mass="37186">MQGLKIIGLGSALPGKRVHNDDLAKIMETSDEWIFSRTGIHERRFCEKEESAGTLAIEAGKKALEEAGVPASDLGVILVASMSPDFSSPSMAAILAKELATAEDCIALDINAACSGFVYGLEVVRGLLAFSRKKRALVVGTEQLSRLLKMEDRTTSVLFGDGAGAAVVEESETDYASFLGSRGDFSIVAPACYTGAFDGFYEDGTENPEKLGQGATEGKHEKIDHLMMDGKSVFLFAIDIIPKCIEGILKKTGERLEEIDHVVCHQANSRIIRNVVRHLKAEPGQFFEDMELYGNTSGASIPIALKDMEEQGLLKTGEKLLLIGFGAGLTFGAVEIVYGKNTEKK</sequence>
<keyword evidence="5" id="KW-0276">Fatty acid metabolism</keyword>
<keyword evidence="3" id="KW-0444">Lipid biosynthesis</keyword>
<dbReference type="RefSeq" id="WP_009537423.1">
    <property type="nucleotide sequence ID" value="NZ_JH414506.1"/>
</dbReference>